<feature type="domain" description="Transposable element P transposase-like RNase H" evidence="1">
    <location>
        <begin position="24"/>
        <end position="76"/>
    </location>
</feature>
<dbReference type="EMBL" id="JARBHB010000003">
    <property type="protein sequence ID" value="KAJ8889867.1"/>
    <property type="molecule type" value="Genomic_DNA"/>
</dbReference>
<dbReference type="Pfam" id="PF21787">
    <property type="entry name" value="TNP-like_RNaseH_N"/>
    <property type="match status" value="1"/>
</dbReference>
<evidence type="ECO:0000313" key="2">
    <source>
        <dbReference type="EMBL" id="KAJ8889867.1"/>
    </source>
</evidence>
<protein>
    <recommendedName>
        <fullName evidence="1">Transposable element P transposase-like RNase H domain-containing protein</fullName>
    </recommendedName>
</protein>
<name>A0ABQ9I024_9NEOP</name>
<evidence type="ECO:0000259" key="1">
    <source>
        <dbReference type="Pfam" id="PF21787"/>
    </source>
</evidence>
<comment type="caution">
    <text evidence="2">The sequence shown here is derived from an EMBL/GenBank/DDBJ whole genome shotgun (WGS) entry which is preliminary data.</text>
</comment>
<evidence type="ECO:0000313" key="3">
    <source>
        <dbReference type="Proteomes" id="UP001159363"/>
    </source>
</evidence>
<accession>A0ABQ9I024</accession>
<organism evidence="2 3">
    <name type="scientific">Dryococelus australis</name>
    <dbReference type="NCBI Taxonomy" id="614101"/>
    <lineage>
        <taxon>Eukaryota</taxon>
        <taxon>Metazoa</taxon>
        <taxon>Ecdysozoa</taxon>
        <taxon>Arthropoda</taxon>
        <taxon>Hexapoda</taxon>
        <taxon>Insecta</taxon>
        <taxon>Pterygota</taxon>
        <taxon>Neoptera</taxon>
        <taxon>Polyneoptera</taxon>
        <taxon>Phasmatodea</taxon>
        <taxon>Verophasmatodea</taxon>
        <taxon>Anareolatae</taxon>
        <taxon>Phasmatidae</taxon>
        <taxon>Eurycanthinae</taxon>
        <taxon>Dryococelus</taxon>
    </lineage>
</organism>
<dbReference type="Proteomes" id="UP001159363">
    <property type="component" value="Chromosome 3"/>
</dbReference>
<reference evidence="2 3" key="1">
    <citation type="submission" date="2023-02" db="EMBL/GenBank/DDBJ databases">
        <title>LHISI_Scaffold_Assembly.</title>
        <authorList>
            <person name="Stuart O.P."/>
            <person name="Cleave R."/>
            <person name="Magrath M.J.L."/>
            <person name="Mikheyev A.S."/>
        </authorList>
    </citation>
    <scope>NUCLEOTIDE SEQUENCE [LARGE SCALE GENOMIC DNA]</scope>
    <source>
        <strain evidence="2">Daus_M_001</strain>
        <tissue evidence="2">Leg muscle</tissue>
    </source>
</reference>
<sequence length="128" mass="15185">MLSRLGYPLPAPSTLRKWVSKFDCSPGILHDVLHIMKHMSQNYNEFQKIVTLSFDKTSLHKQMCLDRKEENIFGPQKNASKISLLHRIWDQEIKLCRKSSIFHAIILYSQIHLTTHYQFLYLLMHPIY</sequence>
<gene>
    <name evidence="2" type="ORF">PR048_009372</name>
</gene>
<proteinExistence type="predicted"/>
<keyword evidence="3" id="KW-1185">Reference proteome</keyword>
<dbReference type="InterPro" id="IPR048365">
    <property type="entry name" value="TNP-like_RNaseH_N"/>
</dbReference>